<evidence type="ECO:0000256" key="6">
    <source>
        <dbReference type="ARBA" id="ARBA00022691"/>
    </source>
</evidence>
<dbReference type="SUPFAM" id="SSF53335">
    <property type="entry name" value="S-adenosyl-L-methionine-dependent methyltransferases"/>
    <property type="match status" value="1"/>
</dbReference>
<dbReference type="SUPFAM" id="SSF81799">
    <property type="entry name" value="Putative methyltransferase TM0872, insert domain"/>
    <property type="match status" value="1"/>
</dbReference>
<protein>
    <recommendedName>
        <fullName evidence="7">Ribosomal RNA small subunit methyltransferase H</fullName>
        <ecNumber evidence="7">2.1.1.199</ecNumber>
    </recommendedName>
    <alternativeName>
        <fullName evidence="7">16S rRNA m(4)C1402 methyltransferase</fullName>
    </alternativeName>
    <alternativeName>
        <fullName evidence="7">rRNA (cytosine-N(4)-)-methyltransferase RsmH</fullName>
    </alternativeName>
</protein>
<dbReference type="FunFam" id="1.10.150.170:FF:000001">
    <property type="entry name" value="Ribosomal RNA small subunit methyltransferase H"/>
    <property type="match status" value="1"/>
</dbReference>
<dbReference type="EMBL" id="FUWY01000005">
    <property type="protein sequence ID" value="SJZ84725.1"/>
    <property type="molecule type" value="Genomic_DNA"/>
</dbReference>
<dbReference type="InterPro" id="IPR023397">
    <property type="entry name" value="SAM-dep_MeTrfase_MraW_recog"/>
</dbReference>
<keyword evidence="6 7" id="KW-0949">S-adenosyl-L-methionine</keyword>
<dbReference type="PANTHER" id="PTHR11265:SF0">
    <property type="entry name" value="12S RRNA N4-METHYLCYTIDINE METHYLTRANSFERASE"/>
    <property type="match status" value="1"/>
</dbReference>
<keyword evidence="9" id="KW-1185">Reference proteome</keyword>
<organism evidence="8 9">
    <name type="scientific">Anaerorhabdus furcosa</name>
    <dbReference type="NCBI Taxonomy" id="118967"/>
    <lineage>
        <taxon>Bacteria</taxon>
        <taxon>Bacillati</taxon>
        <taxon>Bacillota</taxon>
        <taxon>Erysipelotrichia</taxon>
        <taxon>Erysipelotrichales</taxon>
        <taxon>Erysipelotrichaceae</taxon>
        <taxon>Anaerorhabdus</taxon>
    </lineage>
</organism>
<evidence type="ECO:0000256" key="7">
    <source>
        <dbReference type="HAMAP-Rule" id="MF_01007"/>
    </source>
</evidence>
<dbReference type="GO" id="GO:0070475">
    <property type="term" value="P:rRNA base methylation"/>
    <property type="evidence" value="ECO:0007669"/>
    <property type="project" value="UniProtKB-UniRule"/>
</dbReference>
<evidence type="ECO:0000313" key="9">
    <source>
        <dbReference type="Proteomes" id="UP000243297"/>
    </source>
</evidence>
<dbReference type="STRING" id="118967.SAMN02745191_1812"/>
<evidence type="ECO:0000256" key="1">
    <source>
        <dbReference type="ARBA" id="ARBA00010396"/>
    </source>
</evidence>
<accession>A0A1T4NZS6</accession>
<keyword evidence="3 7" id="KW-0698">rRNA processing</keyword>
<evidence type="ECO:0000313" key="8">
    <source>
        <dbReference type="EMBL" id="SJZ84725.1"/>
    </source>
</evidence>
<dbReference type="PIRSF" id="PIRSF004486">
    <property type="entry name" value="MraW"/>
    <property type="match status" value="1"/>
</dbReference>
<dbReference type="Pfam" id="PF01795">
    <property type="entry name" value="Methyltransf_5"/>
    <property type="match status" value="1"/>
</dbReference>
<dbReference type="InterPro" id="IPR002903">
    <property type="entry name" value="RsmH"/>
</dbReference>
<sequence>MEHISVLLQETVDGLAVKENGIYIDGTLGRGGHSLEVVKQLKQGHLFAFDKDQRAIDESKIRLKDYLDHVTFIHDDFKNMKNDLEELGIDKVDGIMMDLGVSSPQFDDASRGFSYRFDAKLDMRMDQSQMLSAYEVVNTYDFHDLVRILYQYGEEKFAKQIARSIERNRQVKPIETTFELVDVIKQALPMKVLSKKGHPAKQTFQALRLEVNGELESLKQGLRDATSMLAIGGRCSIITFHSLEDRIVKELFNELSTVEQVDKRIPLLPEQMETPAFKLINKKPICASEDELAMNNRSHSAKLRVLERVKE</sequence>
<evidence type="ECO:0000256" key="5">
    <source>
        <dbReference type="ARBA" id="ARBA00022679"/>
    </source>
</evidence>
<feature type="binding site" evidence="7">
    <location>
        <position position="77"/>
    </location>
    <ligand>
        <name>S-adenosyl-L-methionine</name>
        <dbReference type="ChEBI" id="CHEBI:59789"/>
    </ligand>
</feature>
<keyword evidence="2 7" id="KW-0963">Cytoplasm</keyword>
<comment type="catalytic activity">
    <reaction evidence="7">
        <text>cytidine(1402) in 16S rRNA + S-adenosyl-L-methionine = N(4)-methylcytidine(1402) in 16S rRNA + S-adenosyl-L-homocysteine + H(+)</text>
        <dbReference type="Rhea" id="RHEA:42928"/>
        <dbReference type="Rhea" id="RHEA-COMP:10286"/>
        <dbReference type="Rhea" id="RHEA-COMP:10287"/>
        <dbReference type="ChEBI" id="CHEBI:15378"/>
        <dbReference type="ChEBI" id="CHEBI:57856"/>
        <dbReference type="ChEBI" id="CHEBI:59789"/>
        <dbReference type="ChEBI" id="CHEBI:74506"/>
        <dbReference type="ChEBI" id="CHEBI:82748"/>
        <dbReference type="EC" id="2.1.1.199"/>
    </reaction>
</comment>
<dbReference type="NCBIfam" id="TIGR00006">
    <property type="entry name" value="16S rRNA (cytosine(1402)-N(4))-methyltransferase RsmH"/>
    <property type="match status" value="1"/>
</dbReference>
<dbReference type="EC" id="2.1.1.199" evidence="7"/>
<keyword evidence="4 7" id="KW-0489">Methyltransferase</keyword>
<feature type="binding site" evidence="7">
    <location>
        <position position="105"/>
    </location>
    <ligand>
        <name>S-adenosyl-L-methionine</name>
        <dbReference type="ChEBI" id="CHEBI:59789"/>
    </ligand>
</feature>
<proteinExistence type="inferred from homology"/>
<comment type="subcellular location">
    <subcellularLocation>
        <location evidence="7">Cytoplasm</location>
    </subcellularLocation>
</comment>
<dbReference type="AlphaFoldDB" id="A0A1T4NZS6"/>
<name>A0A1T4NZS6_9FIRM</name>
<evidence type="ECO:0000256" key="4">
    <source>
        <dbReference type="ARBA" id="ARBA00022603"/>
    </source>
</evidence>
<dbReference type="Gene3D" id="3.40.50.150">
    <property type="entry name" value="Vaccinia Virus protein VP39"/>
    <property type="match status" value="1"/>
</dbReference>
<keyword evidence="5 7" id="KW-0808">Transferase</keyword>
<feature type="binding site" evidence="7">
    <location>
        <position position="98"/>
    </location>
    <ligand>
        <name>S-adenosyl-L-methionine</name>
        <dbReference type="ChEBI" id="CHEBI:59789"/>
    </ligand>
</feature>
<gene>
    <name evidence="7" type="primary">rsmH</name>
    <name evidence="8" type="ORF">SAMN02745191_1812</name>
</gene>
<feature type="binding site" evidence="7">
    <location>
        <begin position="31"/>
        <end position="33"/>
    </location>
    <ligand>
        <name>S-adenosyl-L-methionine</name>
        <dbReference type="ChEBI" id="CHEBI:59789"/>
    </ligand>
</feature>
<reference evidence="9" key="1">
    <citation type="submission" date="2017-02" db="EMBL/GenBank/DDBJ databases">
        <authorList>
            <person name="Varghese N."/>
            <person name="Submissions S."/>
        </authorList>
    </citation>
    <scope>NUCLEOTIDE SEQUENCE [LARGE SCALE GENOMIC DNA]</scope>
    <source>
        <strain evidence="9">ATCC 25662</strain>
    </source>
</reference>
<dbReference type="PANTHER" id="PTHR11265">
    <property type="entry name" value="S-ADENOSYL-METHYLTRANSFERASE MRAW"/>
    <property type="match status" value="1"/>
</dbReference>
<dbReference type="Gene3D" id="1.10.150.170">
    <property type="entry name" value="Putative methyltransferase TM0872, insert domain"/>
    <property type="match status" value="1"/>
</dbReference>
<feature type="binding site" evidence="7">
    <location>
        <position position="50"/>
    </location>
    <ligand>
        <name>S-adenosyl-L-methionine</name>
        <dbReference type="ChEBI" id="CHEBI:59789"/>
    </ligand>
</feature>
<dbReference type="Proteomes" id="UP000243297">
    <property type="component" value="Unassembled WGS sequence"/>
</dbReference>
<comment type="similarity">
    <text evidence="1 7">Belongs to the methyltransferase superfamily. RsmH family.</text>
</comment>
<evidence type="ECO:0000256" key="3">
    <source>
        <dbReference type="ARBA" id="ARBA00022552"/>
    </source>
</evidence>
<comment type="function">
    <text evidence="7">Specifically methylates the N4 position of cytidine in position 1402 (C1402) of 16S rRNA.</text>
</comment>
<dbReference type="GO" id="GO:0071424">
    <property type="term" value="F:rRNA (cytosine-N4-)-methyltransferase activity"/>
    <property type="evidence" value="ECO:0007669"/>
    <property type="project" value="UniProtKB-UniRule"/>
</dbReference>
<evidence type="ECO:0000256" key="2">
    <source>
        <dbReference type="ARBA" id="ARBA00022490"/>
    </source>
</evidence>
<dbReference type="GO" id="GO:0005737">
    <property type="term" value="C:cytoplasm"/>
    <property type="evidence" value="ECO:0007669"/>
    <property type="project" value="UniProtKB-SubCell"/>
</dbReference>
<dbReference type="HAMAP" id="MF_01007">
    <property type="entry name" value="16SrRNA_methyltr_H"/>
    <property type="match status" value="1"/>
</dbReference>
<dbReference type="InterPro" id="IPR029063">
    <property type="entry name" value="SAM-dependent_MTases_sf"/>
</dbReference>